<evidence type="ECO:0000313" key="3">
    <source>
        <dbReference type="Proteomes" id="UP000321820"/>
    </source>
</evidence>
<dbReference type="InterPro" id="IPR021857">
    <property type="entry name" value="DUF3467"/>
</dbReference>
<reference evidence="2 3" key="1">
    <citation type="submission" date="2019-08" db="EMBL/GenBank/DDBJ databases">
        <title>Complete genome sequence of Terriglobus albidus strain ORNL.</title>
        <authorList>
            <person name="Podar M."/>
        </authorList>
    </citation>
    <scope>NUCLEOTIDE SEQUENCE [LARGE SCALE GENOMIC DNA]</scope>
    <source>
        <strain evidence="2 3">ORNL</strain>
    </source>
</reference>
<gene>
    <name evidence="2" type="ORF">FTW19_18770</name>
</gene>
<sequence>MSQQNKPAENSTTLHLEKTEDYRDSYANSVQVRMSVWDFQLIFGTMHPQAADEVTVRNFQGVYLSPQQAKALLGVLGENVQQYERAFGQIALEPNFNPPGPVH</sequence>
<dbReference type="Pfam" id="PF11950">
    <property type="entry name" value="DUF3467"/>
    <property type="match status" value="1"/>
</dbReference>
<dbReference type="EMBL" id="CP042806">
    <property type="protein sequence ID" value="QEE29843.1"/>
    <property type="molecule type" value="Genomic_DNA"/>
</dbReference>
<evidence type="ECO:0000313" key="2">
    <source>
        <dbReference type="EMBL" id="QEE29843.1"/>
    </source>
</evidence>
<dbReference type="AlphaFoldDB" id="A0A5B9ECI5"/>
<feature type="region of interest" description="Disordered" evidence="1">
    <location>
        <begin position="1"/>
        <end position="20"/>
    </location>
</feature>
<evidence type="ECO:0000256" key="1">
    <source>
        <dbReference type="SAM" id="MobiDB-lite"/>
    </source>
</evidence>
<keyword evidence="3" id="KW-1185">Reference proteome</keyword>
<dbReference type="OrthoDB" id="120776at2"/>
<name>A0A5B9ECI5_9BACT</name>
<proteinExistence type="predicted"/>
<dbReference type="KEGG" id="talb:FTW19_18770"/>
<organism evidence="2 3">
    <name type="scientific">Terriglobus albidus</name>
    <dbReference type="NCBI Taxonomy" id="1592106"/>
    <lineage>
        <taxon>Bacteria</taxon>
        <taxon>Pseudomonadati</taxon>
        <taxon>Acidobacteriota</taxon>
        <taxon>Terriglobia</taxon>
        <taxon>Terriglobales</taxon>
        <taxon>Acidobacteriaceae</taxon>
        <taxon>Terriglobus</taxon>
    </lineage>
</organism>
<feature type="compositionally biased region" description="Polar residues" evidence="1">
    <location>
        <begin position="1"/>
        <end position="14"/>
    </location>
</feature>
<dbReference type="Proteomes" id="UP000321820">
    <property type="component" value="Chromosome"/>
</dbReference>
<dbReference type="RefSeq" id="WP_147649113.1">
    <property type="nucleotide sequence ID" value="NZ_CP042806.1"/>
</dbReference>
<protein>
    <submittedName>
        <fullName evidence="2">DUF3467 domain-containing protein</fullName>
    </submittedName>
</protein>
<accession>A0A5B9ECI5</accession>